<sequence>MQHFQTGLWLAIVSTALFSFKAIFIKLAYTQGVDTVTLLSLRMLVSLPFYLSALIWALRQTSLTLPSGRELASIMGLGFIGYYLASWMDMQSLNYISAQLARLTLYTYPIMTTLLGWLLLREAVTPRIIMALVLTYCGVLLLYAYEANQLGGSQVNVGITLVAGAALVFAFYVVLSKRLIGKFGSALFTSLVMLTSTVCITVHFAFTHAFSDLLVSPTAWFYAVLLGIVSTVIPSFMLSEAIHRIGAGRTSIVGTFGPVITVLLSVMLLDEAFGWQHLAGMLLVISGVSLLGKKT</sequence>
<reference evidence="8 10" key="1">
    <citation type="submission" date="2021-03" db="EMBL/GenBank/DDBJ databases">
        <title>Draft genome and methylome analysis of Thiotrix fructosivoruns ATCC 49748.</title>
        <authorList>
            <person name="Fomenkov A."/>
            <person name="Grabovich M.Y."/>
            <person name="Roberts R.J."/>
        </authorList>
    </citation>
    <scope>NUCLEOTIDE SEQUENCE [LARGE SCALE GENOMIC DNA]</scope>
    <source>
        <strain evidence="8 10">ATCC 49748</strain>
    </source>
</reference>
<evidence type="ECO:0000259" key="7">
    <source>
        <dbReference type="Pfam" id="PF00892"/>
    </source>
</evidence>
<dbReference type="EMBL" id="JAFMPM010000008">
    <property type="protein sequence ID" value="MBO0615231.1"/>
    <property type="molecule type" value="Genomic_DNA"/>
</dbReference>
<feature type="transmembrane region" description="Helical" evidence="6">
    <location>
        <begin position="187"/>
        <end position="207"/>
    </location>
</feature>
<feature type="transmembrane region" description="Helical" evidence="6">
    <location>
        <begin position="71"/>
        <end position="88"/>
    </location>
</feature>
<feature type="transmembrane region" description="Helical" evidence="6">
    <location>
        <begin position="100"/>
        <end position="120"/>
    </location>
</feature>
<dbReference type="InterPro" id="IPR000620">
    <property type="entry name" value="EamA_dom"/>
</dbReference>
<evidence type="ECO:0000313" key="8">
    <source>
        <dbReference type="EMBL" id="MBO0615231.1"/>
    </source>
</evidence>
<dbReference type="InterPro" id="IPR051258">
    <property type="entry name" value="Diverse_Substrate_Transporter"/>
</dbReference>
<feature type="transmembrane region" description="Helical" evidence="6">
    <location>
        <begin position="219"/>
        <end position="238"/>
    </location>
</feature>
<feature type="transmembrane region" description="Helical" evidence="6">
    <location>
        <begin position="41"/>
        <end position="59"/>
    </location>
</feature>
<keyword evidence="5 6" id="KW-0472">Membrane</keyword>
<dbReference type="SUPFAM" id="SSF103481">
    <property type="entry name" value="Multidrug resistance efflux transporter EmrE"/>
    <property type="match status" value="2"/>
</dbReference>
<proteinExistence type="predicted"/>
<dbReference type="Pfam" id="PF00892">
    <property type="entry name" value="EamA"/>
    <property type="match status" value="2"/>
</dbReference>
<dbReference type="RefSeq" id="WP_207252954.1">
    <property type="nucleotide sequence ID" value="NZ_JAFMPM010000008.1"/>
</dbReference>
<feature type="transmembrane region" description="Helical" evidence="6">
    <location>
        <begin position="157"/>
        <end position="175"/>
    </location>
</feature>
<dbReference type="PANTHER" id="PTHR42920">
    <property type="entry name" value="OS03G0707200 PROTEIN-RELATED"/>
    <property type="match status" value="1"/>
</dbReference>
<feature type="transmembrane region" description="Helical" evidence="6">
    <location>
        <begin position="127"/>
        <end position="145"/>
    </location>
</feature>
<evidence type="ECO:0000256" key="3">
    <source>
        <dbReference type="ARBA" id="ARBA00022692"/>
    </source>
</evidence>
<keyword evidence="10" id="KW-1185">Reference proteome</keyword>
<accession>A0A8B0SF81</accession>
<feature type="domain" description="EamA" evidence="7">
    <location>
        <begin position="6"/>
        <end position="143"/>
    </location>
</feature>
<dbReference type="Gene3D" id="1.10.3730.20">
    <property type="match status" value="1"/>
</dbReference>
<dbReference type="PANTHER" id="PTHR42920:SF5">
    <property type="entry name" value="EAMA DOMAIN-CONTAINING PROTEIN"/>
    <property type="match status" value="1"/>
</dbReference>
<reference evidence="9" key="2">
    <citation type="submission" date="2021-04" db="EMBL/GenBank/DDBJ databases">
        <title>Complete Genome and methylome analysis of Thiothrix fructosivorans ATCC 49748.</title>
        <authorList>
            <person name="Fomenkov A."/>
            <person name="Sun L."/>
            <person name="Vincze T."/>
            <person name="Grabovich M.Y."/>
            <person name="Roberts R.J."/>
        </authorList>
    </citation>
    <scope>NUCLEOTIDE SEQUENCE</scope>
    <source>
        <strain evidence="9">ATCC 49748</strain>
    </source>
</reference>
<dbReference type="Proteomes" id="UP000664466">
    <property type="component" value="Unassembled WGS sequence"/>
</dbReference>
<dbReference type="AlphaFoldDB" id="A0A8B0SF81"/>
<dbReference type="InterPro" id="IPR037185">
    <property type="entry name" value="EmrE-like"/>
</dbReference>
<comment type="subcellular location">
    <subcellularLocation>
        <location evidence="1">Cell membrane</location>
        <topology evidence="1">Multi-pass membrane protein</topology>
    </subcellularLocation>
</comment>
<feature type="transmembrane region" description="Helical" evidence="6">
    <location>
        <begin position="250"/>
        <end position="269"/>
    </location>
</feature>
<evidence type="ECO:0000313" key="10">
    <source>
        <dbReference type="Proteomes" id="UP000664466"/>
    </source>
</evidence>
<evidence type="ECO:0000256" key="4">
    <source>
        <dbReference type="ARBA" id="ARBA00022989"/>
    </source>
</evidence>
<feature type="domain" description="EamA" evidence="7">
    <location>
        <begin position="157"/>
        <end position="291"/>
    </location>
</feature>
<evidence type="ECO:0000256" key="5">
    <source>
        <dbReference type="ARBA" id="ARBA00023136"/>
    </source>
</evidence>
<evidence type="ECO:0000313" key="9">
    <source>
        <dbReference type="EMBL" id="QTX10016.1"/>
    </source>
</evidence>
<feature type="transmembrane region" description="Helical" evidence="6">
    <location>
        <begin position="7"/>
        <end position="29"/>
    </location>
</feature>
<keyword evidence="2" id="KW-1003">Cell membrane</keyword>
<protein>
    <submittedName>
        <fullName evidence="9">DMT family transporter</fullName>
    </submittedName>
</protein>
<evidence type="ECO:0000256" key="6">
    <source>
        <dbReference type="SAM" id="Phobius"/>
    </source>
</evidence>
<keyword evidence="3 6" id="KW-0812">Transmembrane</keyword>
<dbReference type="EMBL" id="CP072748">
    <property type="protein sequence ID" value="QTX10016.1"/>
    <property type="molecule type" value="Genomic_DNA"/>
</dbReference>
<name>A0A8B0SF81_9GAMM</name>
<keyword evidence="4 6" id="KW-1133">Transmembrane helix</keyword>
<organism evidence="9">
    <name type="scientific">Thiothrix fructosivorans</name>
    <dbReference type="NCBI Taxonomy" id="111770"/>
    <lineage>
        <taxon>Bacteria</taxon>
        <taxon>Pseudomonadati</taxon>
        <taxon>Pseudomonadota</taxon>
        <taxon>Gammaproteobacteria</taxon>
        <taxon>Thiotrichales</taxon>
        <taxon>Thiotrichaceae</taxon>
        <taxon>Thiothrix</taxon>
    </lineage>
</organism>
<evidence type="ECO:0000256" key="2">
    <source>
        <dbReference type="ARBA" id="ARBA00022475"/>
    </source>
</evidence>
<gene>
    <name evidence="9" type="ORF">J1836_015625</name>
    <name evidence="8" type="ORF">J1836_20240</name>
</gene>
<dbReference type="GO" id="GO:0005886">
    <property type="term" value="C:plasma membrane"/>
    <property type="evidence" value="ECO:0007669"/>
    <property type="project" value="UniProtKB-SubCell"/>
</dbReference>
<evidence type="ECO:0000256" key="1">
    <source>
        <dbReference type="ARBA" id="ARBA00004651"/>
    </source>
</evidence>
<feature type="transmembrane region" description="Helical" evidence="6">
    <location>
        <begin position="275"/>
        <end position="292"/>
    </location>
</feature>